<gene>
    <name evidence="6" type="ORF">RQP53_04975</name>
</gene>
<dbReference type="InterPro" id="IPR050950">
    <property type="entry name" value="HTH-type_LysR_regulators"/>
</dbReference>
<keyword evidence="2" id="KW-0805">Transcription regulation</keyword>
<evidence type="ECO:0000256" key="2">
    <source>
        <dbReference type="ARBA" id="ARBA00023015"/>
    </source>
</evidence>
<evidence type="ECO:0000256" key="1">
    <source>
        <dbReference type="ARBA" id="ARBA00009437"/>
    </source>
</evidence>
<keyword evidence="3" id="KW-0238">DNA-binding</keyword>
<protein>
    <submittedName>
        <fullName evidence="6">LysR family transcriptional regulator</fullName>
    </submittedName>
</protein>
<reference evidence="6" key="1">
    <citation type="submission" date="2023-09" db="EMBL/GenBank/DDBJ databases">
        <title>Paucibacter sp. APW11 Genome sequencing and assembly.</title>
        <authorList>
            <person name="Kim I."/>
        </authorList>
    </citation>
    <scope>NUCLEOTIDE SEQUENCE</scope>
    <source>
        <strain evidence="6">APW11</strain>
    </source>
</reference>
<dbReference type="Pfam" id="PF00126">
    <property type="entry name" value="HTH_1"/>
    <property type="match status" value="1"/>
</dbReference>
<dbReference type="PROSITE" id="PS50931">
    <property type="entry name" value="HTH_LYSR"/>
    <property type="match status" value="1"/>
</dbReference>
<comment type="similarity">
    <text evidence="1">Belongs to the LysR transcriptional regulatory family.</text>
</comment>
<evidence type="ECO:0000256" key="3">
    <source>
        <dbReference type="ARBA" id="ARBA00023125"/>
    </source>
</evidence>
<dbReference type="Pfam" id="PF03466">
    <property type="entry name" value="LysR_substrate"/>
    <property type="match status" value="1"/>
</dbReference>
<dbReference type="InterPro" id="IPR036390">
    <property type="entry name" value="WH_DNA-bd_sf"/>
</dbReference>
<comment type="caution">
    <text evidence="6">The sequence shown here is derived from an EMBL/GenBank/DDBJ whole genome shotgun (WGS) entry which is preliminary data.</text>
</comment>
<dbReference type="CDD" id="cd05466">
    <property type="entry name" value="PBP2_LTTR_substrate"/>
    <property type="match status" value="1"/>
</dbReference>
<dbReference type="PANTHER" id="PTHR30419:SF30">
    <property type="entry name" value="LYSR FAMILY TRANSCRIPTIONAL REGULATOR"/>
    <property type="match status" value="1"/>
</dbReference>
<dbReference type="SUPFAM" id="SSF53850">
    <property type="entry name" value="Periplasmic binding protein-like II"/>
    <property type="match status" value="1"/>
</dbReference>
<dbReference type="EMBL" id="JAVXZY010000001">
    <property type="protein sequence ID" value="MDT8998620.1"/>
    <property type="molecule type" value="Genomic_DNA"/>
</dbReference>
<accession>A0ABU3P7T3</accession>
<proteinExistence type="inferred from homology"/>
<dbReference type="SUPFAM" id="SSF46785">
    <property type="entry name" value="Winged helix' DNA-binding domain"/>
    <property type="match status" value="1"/>
</dbReference>
<sequence length="303" mass="32451">MDPRQLNHLIALAETGRFVQAAERVHLSQAAFSRSIQKLEARLGLRLFDRGPKGARLTAAGRVVVERARQLAFEQRCFARDLALLREGALGELSFGAGPVPGATLVPALLAALQRQHPALVTRVRSGHADSLLALLHAEQIDFFIADPRMLAPDARLQTQALGEVHGGLYCRSGHPLARRRSLDISVVVGHGIGVVAASAPLRAMLRASLGLAATEPLPLRVECDDLTTLARLARDSDALVLLPHALAAEQRGLRRLQISGAPPAMAVQMHAIWLRGRSLSPAAEGAMALARELAQALPREPA</sequence>
<dbReference type="InterPro" id="IPR005119">
    <property type="entry name" value="LysR_subst-bd"/>
</dbReference>
<name>A0ABU3P7T3_9BURK</name>
<dbReference type="RefSeq" id="WP_315649040.1">
    <property type="nucleotide sequence ID" value="NZ_JAVXZY010000001.1"/>
</dbReference>
<dbReference type="Gene3D" id="3.40.190.290">
    <property type="match status" value="1"/>
</dbReference>
<dbReference type="InterPro" id="IPR036388">
    <property type="entry name" value="WH-like_DNA-bd_sf"/>
</dbReference>
<dbReference type="Proteomes" id="UP001246372">
    <property type="component" value="Unassembled WGS sequence"/>
</dbReference>
<evidence type="ECO:0000256" key="4">
    <source>
        <dbReference type="ARBA" id="ARBA00023163"/>
    </source>
</evidence>
<keyword evidence="7" id="KW-1185">Reference proteome</keyword>
<dbReference type="PANTHER" id="PTHR30419">
    <property type="entry name" value="HTH-TYPE TRANSCRIPTIONAL REGULATOR YBHD"/>
    <property type="match status" value="1"/>
</dbReference>
<keyword evidence="4" id="KW-0804">Transcription</keyword>
<evidence type="ECO:0000259" key="5">
    <source>
        <dbReference type="PROSITE" id="PS50931"/>
    </source>
</evidence>
<evidence type="ECO:0000313" key="7">
    <source>
        <dbReference type="Proteomes" id="UP001246372"/>
    </source>
</evidence>
<dbReference type="Gene3D" id="1.10.10.10">
    <property type="entry name" value="Winged helix-like DNA-binding domain superfamily/Winged helix DNA-binding domain"/>
    <property type="match status" value="1"/>
</dbReference>
<dbReference type="PRINTS" id="PR00039">
    <property type="entry name" value="HTHLYSR"/>
</dbReference>
<dbReference type="InterPro" id="IPR000847">
    <property type="entry name" value="LysR_HTH_N"/>
</dbReference>
<evidence type="ECO:0000313" key="6">
    <source>
        <dbReference type="EMBL" id="MDT8998620.1"/>
    </source>
</evidence>
<organism evidence="6 7">
    <name type="scientific">Roseateles aquae</name>
    <dbReference type="NCBI Taxonomy" id="3077235"/>
    <lineage>
        <taxon>Bacteria</taxon>
        <taxon>Pseudomonadati</taxon>
        <taxon>Pseudomonadota</taxon>
        <taxon>Betaproteobacteria</taxon>
        <taxon>Burkholderiales</taxon>
        <taxon>Sphaerotilaceae</taxon>
        <taxon>Roseateles</taxon>
    </lineage>
</organism>
<feature type="domain" description="HTH lysR-type" evidence="5">
    <location>
        <begin position="1"/>
        <end position="58"/>
    </location>
</feature>